<evidence type="ECO:0000259" key="2">
    <source>
        <dbReference type="SMART" id="SM00848"/>
    </source>
</evidence>
<dbReference type="SMART" id="SM00848">
    <property type="entry name" value="Inhibitor_I29"/>
    <property type="match status" value="1"/>
</dbReference>
<dbReference type="Proteomes" id="UP000236161">
    <property type="component" value="Unassembled WGS sequence"/>
</dbReference>
<evidence type="ECO:0000313" key="4">
    <source>
        <dbReference type="Proteomes" id="UP000236161"/>
    </source>
</evidence>
<accession>A0A2I0A468</accession>
<dbReference type="InterPro" id="IPR013201">
    <property type="entry name" value="Prot_inhib_I29"/>
</dbReference>
<dbReference type="Gene3D" id="1.10.287.2250">
    <property type="match status" value="1"/>
</dbReference>
<dbReference type="STRING" id="1088818.A0A2I0A468"/>
<dbReference type="EMBL" id="KZ452026">
    <property type="protein sequence ID" value="PKA50336.1"/>
    <property type="molecule type" value="Genomic_DNA"/>
</dbReference>
<keyword evidence="4" id="KW-1185">Reference proteome</keyword>
<evidence type="ECO:0000256" key="1">
    <source>
        <dbReference type="SAM" id="MobiDB-lite"/>
    </source>
</evidence>
<dbReference type="InterPro" id="IPR038765">
    <property type="entry name" value="Papain-like_cys_pep_sf"/>
</dbReference>
<reference evidence="3 4" key="1">
    <citation type="journal article" date="2017" name="Nature">
        <title>The Apostasia genome and the evolution of orchids.</title>
        <authorList>
            <person name="Zhang G.Q."/>
            <person name="Liu K.W."/>
            <person name="Li Z."/>
            <person name="Lohaus R."/>
            <person name="Hsiao Y.Y."/>
            <person name="Niu S.C."/>
            <person name="Wang J.Y."/>
            <person name="Lin Y.C."/>
            <person name="Xu Q."/>
            <person name="Chen L.J."/>
            <person name="Yoshida K."/>
            <person name="Fujiwara S."/>
            <person name="Wang Z.W."/>
            <person name="Zhang Y.Q."/>
            <person name="Mitsuda N."/>
            <person name="Wang M."/>
            <person name="Liu G.H."/>
            <person name="Pecoraro L."/>
            <person name="Huang H.X."/>
            <person name="Xiao X.J."/>
            <person name="Lin M."/>
            <person name="Wu X.Y."/>
            <person name="Wu W.L."/>
            <person name="Chen Y.Y."/>
            <person name="Chang S.B."/>
            <person name="Sakamoto S."/>
            <person name="Ohme-Takagi M."/>
            <person name="Yagi M."/>
            <person name="Zeng S.J."/>
            <person name="Shen C.Y."/>
            <person name="Yeh C.M."/>
            <person name="Luo Y.B."/>
            <person name="Tsai W.C."/>
            <person name="Van de Peer Y."/>
            <person name="Liu Z.J."/>
        </authorList>
    </citation>
    <scope>NUCLEOTIDE SEQUENCE [LARGE SCALE GENOMIC DNA]</scope>
    <source>
        <strain evidence="4">cv. Shenzhen</strain>
        <tissue evidence="3">Stem</tissue>
    </source>
</reference>
<organism evidence="3 4">
    <name type="scientific">Apostasia shenzhenica</name>
    <dbReference type="NCBI Taxonomy" id="1088818"/>
    <lineage>
        <taxon>Eukaryota</taxon>
        <taxon>Viridiplantae</taxon>
        <taxon>Streptophyta</taxon>
        <taxon>Embryophyta</taxon>
        <taxon>Tracheophyta</taxon>
        <taxon>Spermatophyta</taxon>
        <taxon>Magnoliopsida</taxon>
        <taxon>Liliopsida</taxon>
        <taxon>Asparagales</taxon>
        <taxon>Orchidaceae</taxon>
        <taxon>Apostasioideae</taxon>
        <taxon>Apostasia</taxon>
    </lineage>
</organism>
<name>A0A2I0A468_9ASPA</name>
<evidence type="ECO:0000313" key="3">
    <source>
        <dbReference type="EMBL" id="PKA50336.1"/>
    </source>
</evidence>
<feature type="domain" description="Cathepsin propeptide inhibitor" evidence="2">
    <location>
        <begin position="235"/>
        <end position="297"/>
    </location>
</feature>
<feature type="compositionally biased region" description="Basic residues" evidence="1">
    <location>
        <begin position="185"/>
        <end position="194"/>
    </location>
</feature>
<feature type="compositionally biased region" description="Basic and acidic residues" evidence="1">
    <location>
        <begin position="160"/>
        <end position="172"/>
    </location>
</feature>
<sequence>MAFVSKIKFLKYLSNQSILPAMQCMSSSKLSAGGLTCSKNYQSLRLAFCGFNGVDLSRLIMDPKIGRSRGSRFTTYTYGDEISTAMTNRIGKEHFMATGALTLSCCMKMSKRELSSKRKVSDGNQPSEVMELCSKRKASDRNQPSEVRELSSKKKVTKMGKQELSSKRKVSDENQPSKVRELSSKRKVTKMSKKKVGDENQHGELGDEIEMSDSDCVRFVRDEDVKSEESLWNLYMRWRNDYKVSRKPDQIQKRFIIFKEEVHAIYERNQKERQVCDNADTCVYGLNQFSDMTFEEFARQYCG</sequence>
<dbReference type="Pfam" id="PF08246">
    <property type="entry name" value="Inhibitor_I29"/>
    <property type="match status" value="1"/>
</dbReference>
<feature type="region of interest" description="Disordered" evidence="1">
    <location>
        <begin position="114"/>
        <end position="206"/>
    </location>
</feature>
<dbReference type="OrthoDB" id="1860964at2759"/>
<dbReference type="AlphaFoldDB" id="A0A2I0A468"/>
<protein>
    <submittedName>
        <fullName evidence="3">KDEL-tailed cysteine endopeptidase CEP1</fullName>
    </submittedName>
</protein>
<proteinExistence type="predicted"/>
<dbReference type="SUPFAM" id="SSF54001">
    <property type="entry name" value="Cysteine proteinases"/>
    <property type="match status" value="1"/>
</dbReference>
<feature type="compositionally biased region" description="Basic and acidic residues" evidence="1">
    <location>
        <begin position="195"/>
        <end position="205"/>
    </location>
</feature>
<gene>
    <name evidence="3" type="primary">CEP1</name>
    <name evidence="3" type="ORF">AXF42_Ash013425</name>
</gene>